<dbReference type="InterPro" id="IPR014312">
    <property type="entry name" value="Succ_DH_anchor"/>
</dbReference>
<dbReference type="RefSeq" id="WP_078485970.1">
    <property type="nucleotide sequence ID" value="NZ_MPRJ01000011.1"/>
</dbReference>
<dbReference type="GO" id="GO:0017004">
    <property type="term" value="P:cytochrome complex assembly"/>
    <property type="evidence" value="ECO:0007669"/>
    <property type="project" value="TreeGrafter"/>
</dbReference>
<evidence type="ECO:0000256" key="2">
    <source>
        <dbReference type="ARBA" id="ARBA00004429"/>
    </source>
</evidence>
<evidence type="ECO:0000256" key="13">
    <source>
        <dbReference type="ARBA" id="ARBA00022989"/>
    </source>
</evidence>
<evidence type="ECO:0000256" key="16">
    <source>
        <dbReference type="PIRNR" id="PIRNR000169"/>
    </source>
</evidence>
<keyword evidence="9 18" id="KW-0349">Heme</keyword>
<dbReference type="UniPathway" id="UPA00223"/>
<keyword evidence="13 19" id="KW-1133">Transmembrane helix</keyword>
<keyword evidence="12 16" id="KW-0249">Electron transport</keyword>
<evidence type="ECO:0000256" key="3">
    <source>
        <dbReference type="ARBA" id="ARBA00005163"/>
    </source>
</evidence>
<evidence type="ECO:0000256" key="12">
    <source>
        <dbReference type="ARBA" id="ARBA00022982"/>
    </source>
</evidence>
<feature type="transmembrane region" description="Helical" evidence="19">
    <location>
        <begin position="12"/>
        <end position="34"/>
    </location>
</feature>
<evidence type="ECO:0000256" key="1">
    <source>
        <dbReference type="ARBA" id="ARBA00004050"/>
    </source>
</evidence>
<dbReference type="OrthoDB" id="5612767at2"/>
<evidence type="ECO:0000256" key="15">
    <source>
        <dbReference type="ARBA" id="ARBA00023136"/>
    </source>
</evidence>
<keyword evidence="14 18" id="KW-0408">Iron</keyword>
<keyword evidence="10 19" id="KW-0812">Transmembrane</keyword>
<evidence type="ECO:0000313" key="20">
    <source>
        <dbReference type="EMBL" id="OOZ37361.1"/>
    </source>
</evidence>
<keyword evidence="5 16" id="KW-0813">Transport</keyword>
<evidence type="ECO:0000256" key="5">
    <source>
        <dbReference type="ARBA" id="ARBA00022448"/>
    </source>
</evidence>
<gene>
    <name evidence="20" type="ORF">BOW51_02600</name>
</gene>
<comment type="caution">
    <text evidence="20">The sequence shown here is derived from an EMBL/GenBank/DDBJ whole genome shotgun (WGS) entry which is preliminary data.</text>
</comment>
<evidence type="ECO:0000256" key="11">
    <source>
        <dbReference type="ARBA" id="ARBA00022723"/>
    </source>
</evidence>
<evidence type="ECO:0000256" key="10">
    <source>
        <dbReference type="ARBA" id="ARBA00022692"/>
    </source>
</evidence>
<dbReference type="GO" id="GO:0005886">
    <property type="term" value="C:plasma membrane"/>
    <property type="evidence" value="ECO:0007669"/>
    <property type="project" value="UniProtKB-SubCell"/>
</dbReference>
<feature type="binding site" evidence="17">
    <location>
        <position position="78"/>
    </location>
    <ligand>
        <name>a ubiquinone</name>
        <dbReference type="ChEBI" id="CHEBI:16389"/>
    </ligand>
</feature>
<dbReference type="NCBIfam" id="TIGR02968">
    <property type="entry name" value="succ_dehyd_anc"/>
    <property type="match status" value="1"/>
</dbReference>
<dbReference type="AlphaFoldDB" id="A0A1T2KX39"/>
<keyword evidence="15 16" id="KW-0472">Membrane</keyword>
<protein>
    <recommendedName>
        <fullName evidence="4 16">Succinate dehydrogenase hydrophobic membrane anchor subunit</fullName>
    </recommendedName>
</protein>
<keyword evidence="7 16" id="KW-0997">Cell inner membrane</keyword>
<dbReference type="EMBL" id="MPRJ01000011">
    <property type="protein sequence ID" value="OOZ37361.1"/>
    <property type="molecule type" value="Genomic_DNA"/>
</dbReference>
<keyword evidence="8 16" id="KW-0816">Tricarboxylic acid cycle</keyword>
<dbReference type="InterPro" id="IPR034804">
    <property type="entry name" value="SQR/QFR_C/D"/>
</dbReference>
<organism evidence="20 21">
    <name type="scientific">Solemya velesiana gill symbiont</name>
    <dbReference type="NCBI Taxonomy" id="1918948"/>
    <lineage>
        <taxon>Bacteria</taxon>
        <taxon>Pseudomonadati</taxon>
        <taxon>Pseudomonadota</taxon>
        <taxon>Gammaproteobacteria</taxon>
        <taxon>sulfur-oxidizing symbionts</taxon>
    </lineage>
</organism>
<dbReference type="GO" id="GO:0009055">
    <property type="term" value="F:electron transfer activity"/>
    <property type="evidence" value="ECO:0007669"/>
    <property type="project" value="TreeGrafter"/>
</dbReference>
<evidence type="ECO:0000256" key="17">
    <source>
        <dbReference type="PIRSR" id="PIRSR000169-1"/>
    </source>
</evidence>
<evidence type="ECO:0000256" key="6">
    <source>
        <dbReference type="ARBA" id="ARBA00022475"/>
    </source>
</evidence>
<evidence type="ECO:0000256" key="14">
    <source>
        <dbReference type="ARBA" id="ARBA00023004"/>
    </source>
</evidence>
<keyword evidence="6 16" id="KW-1003">Cell membrane</keyword>
<dbReference type="PANTHER" id="PTHR38689">
    <property type="entry name" value="SUCCINATE DEHYDROGENASE HYDROPHOBIC MEMBRANE ANCHOR SUBUNIT"/>
    <property type="match status" value="1"/>
</dbReference>
<evidence type="ECO:0000256" key="7">
    <source>
        <dbReference type="ARBA" id="ARBA00022519"/>
    </source>
</evidence>
<evidence type="ECO:0000313" key="21">
    <source>
        <dbReference type="Proteomes" id="UP000190896"/>
    </source>
</evidence>
<dbReference type="SUPFAM" id="SSF81343">
    <property type="entry name" value="Fumarate reductase respiratory complex transmembrane subunits"/>
    <property type="match status" value="1"/>
</dbReference>
<comment type="pathway">
    <text evidence="3 16">Carbohydrate metabolism; tricarboxylic acid cycle.</text>
</comment>
<evidence type="ECO:0000256" key="19">
    <source>
        <dbReference type="SAM" id="Phobius"/>
    </source>
</evidence>
<dbReference type="CDD" id="cd03494">
    <property type="entry name" value="SQR_TypeC_SdhD"/>
    <property type="match status" value="1"/>
</dbReference>
<evidence type="ECO:0000256" key="9">
    <source>
        <dbReference type="ARBA" id="ARBA00022617"/>
    </source>
</evidence>
<dbReference type="Pfam" id="PF01127">
    <property type="entry name" value="Sdh_cyt"/>
    <property type="match status" value="1"/>
</dbReference>
<dbReference type="Proteomes" id="UP000190896">
    <property type="component" value="Unassembled WGS sequence"/>
</dbReference>
<dbReference type="PIRSF" id="PIRSF000169">
    <property type="entry name" value="SDH_D"/>
    <property type="match status" value="1"/>
</dbReference>
<comment type="function">
    <text evidence="1 16">Membrane-anchoring subunit of succinate dehydrogenase (SDH).</text>
</comment>
<name>A0A1T2KX39_9GAMM</name>
<comment type="subcellular location">
    <subcellularLocation>
        <location evidence="2 16">Cell inner membrane</location>
        <topology evidence="2 16">Multi-pass membrane protein</topology>
    </subcellularLocation>
</comment>
<feature type="transmembrane region" description="Helical" evidence="19">
    <location>
        <begin position="87"/>
        <end position="112"/>
    </location>
</feature>
<feature type="binding site" description="axial binding residue" evidence="18">
    <location>
        <position position="66"/>
    </location>
    <ligand>
        <name>heme</name>
        <dbReference type="ChEBI" id="CHEBI:30413"/>
        <note>ligand shared with second transmembrane subunit</note>
    </ligand>
    <ligandPart>
        <name>Fe</name>
        <dbReference type="ChEBI" id="CHEBI:18248"/>
    </ligandPart>
</feature>
<dbReference type="Gene3D" id="1.20.1300.10">
    <property type="entry name" value="Fumarate reductase/succinate dehydrogenase, transmembrane subunit"/>
    <property type="match status" value="1"/>
</dbReference>
<evidence type="ECO:0000256" key="18">
    <source>
        <dbReference type="PIRSR" id="PIRSR000169-2"/>
    </source>
</evidence>
<evidence type="ECO:0000256" key="8">
    <source>
        <dbReference type="ARBA" id="ARBA00022532"/>
    </source>
</evidence>
<reference evidence="20 21" key="1">
    <citation type="submission" date="2016-11" db="EMBL/GenBank/DDBJ databases">
        <title>Mixed transmission modes and dynamic genome evolution in an obligate animal-bacterial symbiosis.</title>
        <authorList>
            <person name="Russell S.L."/>
            <person name="Corbett-Detig R.B."/>
            <person name="Cavanaugh C.M."/>
        </authorList>
    </citation>
    <scope>NUCLEOTIDE SEQUENCE [LARGE SCALE GENOMIC DNA]</scope>
    <source>
        <strain evidence="20">Se-Cadez</strain>
    </source>
</reference>
<feature type="transmembrane region" description="Helical" evidence="19">
    <location>
        <begin position="54"/>
        <end position="75"/>
    </location>
</feature>
<evidence type="ECO:0000256" key="4">
    <source>
        <dbReference type="ARBA" id="ARBA00019425"/>
    </source>
</evidence>
<keyword evidence="11 18" id="KW-0479">Metal-binding</keyword>
<sequence length="114" mass="12629">MSRQASGLRAWALQRISAVYLGLYIIYFLGVLLICPPDTYEAWKAFVGDPWGSMAMLLFFSSLLLHAWVGVRDVLIDYVHPMMIRVTLLTVFGIGLIGSSFSIAKAIFLAGLQS</sequence>
<dbReference type="InterPro" id="IPR000701">
    <property type="entry name" value="SuccDH_FuR_B_TM-su"/>
</dbReference>
<accession>A0A1T2KX39</accession>
<keyword evidence="21" id="KW-1185">Reference proteome</keyword>
<proteinExistence type="predicted"/>
<dbReference type="GO" id="GO:0006099">
    <property type="term" value="P:tricarboxylic acid cycle"/>
    <property type="evidence" value="ECO:0007669"/>
    <property type="project" value="UniProtKB-UniRule"/>
</dbReference>
<comment type="cofactor">
    <cofactor evidence="18">
        <name>heme</name>
        <dbReference type="ChEBI" id="CHEBI:30413"/>
    </cofactor>
    <text evidence="18">The heme is bound between the two transmembrane subunits.</text>
</comment>
<dbReference type="GO" id="GO:0046872">
    <property type="term" value="F:metal ion binding"/>
    <property type="evidence" value="ECO:0007669"/>
    <property type="project" value="UniProtKB-KW"/>
</dbReference>
<dbReference type="GO" id="GO:0020037">
    <property type="term" value="F:heme binding"/>
    <property type="evidence" value="ECO:0007669"/>
    <property type="project" value="InterPro"/>
</dbReference>
<dbReference type="PANTHER" id="PTHR38689:SF1">
    <property type="entry name" value="SUCCINATE DEHYDROGENASE HYDROPHOBIC MEMBRANE ANCHOR SUBUNIT"/>
    <property type="match status" value="1"/>
</dbReference>